<keyword evidence="2" id="KW-0479">Metal-binding</keyword>
<evidence type="ECO:0000259" key="5">
    <source>
        <dbReference type="PROSITE" id="PS50255"/>
    </source>
</evidence>
<evidence type="ECO:0000256" key="1">
    <source>
        <dbReference type="ARBA" id="ARBA00022617"/>
    </source>
</evidence>
<dbReference type="PROSITE" id="PS50255">
    <property type="entry name" value="CYTOCHROME_B5_2"/>
    <property type="match status" value="1"/>
</dbReference>
<feature type="transmembrane region" description="Helical" evidence="4">
    <location>
        <begin position="312"/>
        <end position="331"/>
    </location>
</feature>
<dbReference type="Gene3D" id="3.10.120.10">
    <property type="entry name" value="Cytochrome b5-like heme/steroid binding domain"/>
    <property type="match status" value="1"/>
</dbReference>
<evidence type="ECO:0000256" key="4">
    <source>
        <dbReference type="SAM" id="Phobius"/>
    </source>
</evidence>
<dbReference type="PANTHER" id="PTHR19353">
    <property type="entry name" value="FATTY ACID DESATURASE 2"/>
    <property type="match status" value="1"/>
</dbReference>
<sequence>MGERRQFTWEELVSLNQKHNAHIAVRGKVYDVSKFLTHHPGGSDVLCMAAGKEVTIVFETYHAFSEVAPKTLQKYYVGDLVTNKFPTFPERGAFYNTMREKVKNYFKETKQDPKSSPWMWLRFIIMPSIAVTMYLAQMFWLIDNFFLSCVATSLMGWFSAQTAMHNVHDASHFAVTSNPIMWRVVGHIHDFLIGASYHVWVYQHIFGHHPYTNIDGFDPDISTAKHKPDMRRIKWDQNWLPRYFYQHIYMPLIYCLLGLKTRSQDIATLFIYKKNSTVTLNLPSTSHMVVFIAGKLFFLFHKILLPAMWLGVWKMIVLFSICEMVGSYWMALTFQASHVISEVDWPLPDENGNINRDWAELQIETTQDYATDSWFLNVFTGALNHQTAHHLFPNVCQIHYPAITPILRETCKEFGIRYHYKDTLFQALGCHVSHLKRLGQQQEKPAKPGL</sequence>
<keyword evidence="1" id="KW-0349">Heme</keyword>
<dbReference type="Pfam" id="PF00487">
    <property type="entry name" value="FA_desaturase"/>
    <property type="match status" value="1"/>
</dbReference>
<keyword evidence="7" id="KW-1185">Reference proteome</keyword>
<dbReference type="SMART" id="SM01117">
    <property type="entry name" value="Cyt-b5"/>
    <property type="match status" value="1"/>
</dbReference>
<dbReference type="Proteomes" id="UP001159427">
    <property type="component" value="Unassembled WGS sequence"/>
</dbReference>
<evidence type="ECO:0000256" key="2">
    <source>
        <dbReference type="ARBA" id="ARBA00022723"/>
    </source>
</evidence>
<evidence type="ECO:0000256" key="3">
    <source>
        <dbReference type="ARBA" id="ARBA00023004"/>
    </source>
</evidence>
<dbReference type="InterPro" id="IPR012171">
    <property type="entry name" value="Fatty_acid_desaturase"/>
</dbReference>
<dbReference type="PANTHER" id="PTHR19353:SF19">
    <property type="entry name" value="DELTA(5) FATTY ACID DESATURASE C-RELATED"/>
    <property type="match status" value="1"/>
</dbReference>
<dbReference type="PIRSF" id="PIRSF015921">
    <property type="entry name" value="FA_sphinglp_des"/>
    <property type="match status" value="1"/>
</dbReference>
<comment type="caution">
    <text evidence="6">The sequence shown here is derived from an EMBL/GenBank/DDBJ whole genome shotgun (WGS) entry which is preliminary data.</text>
</comment>
<keyword evidence="3" id="KW-0408">Iron</keyword>
<keyword evidence="4" id="KW-0472">Membrane</keyword>
<keyword evidence="4" id="KW-1133">Transmembrane helix</keyword>
<feature type="domain" description="Cytochrome b5 heme-binding" evidence="5">
    <location>
        <begin position="4"/>
        <end position="81"/>
    </location>
</feature>
<dbReference type="CDD" id="cd03506">
    <property type="entry name" value="Delta6-FADS-like"/>
    <property type="match status" value="1"/>
</dbReference>
<feature type="transmembrane region" description="Helical" evidence="4">
    <location>
        <begin position="120"/>
        <end position="142"/>
    </location>
</feature>
<feature type="transmembrane region" description="Helical" evidence="4">
    <location>
        <begin position="243"/>
        <end position="259"/>
    </location>
</feature>
<keyword evidence="4" id="KW-0812">Transmembrane</keyword>
<dbReference type="InterPro" id="IPR001199">
    <property type="entry name" value="Cyt_B5-like_heme/steroid-bd"/>
</dbReference>
<feature type="transmembrane region" description="Helical" evidence="4">
    <location>
        <begin position="280"/>
        <end position="300"/>
    </location>
</feature>
<dbReference type="PROSITE" id="PS00191">
    <property type="entry name" value="CYTOCHROME_B5_1"/>
    <property type="match status" value="1"/>
</dbReference>
<dbReference type="SUPFAM" id="SSF55856">
    <property type="entry name" value="Cytochrome b5-like heme/steroid binding domain"/>
    <property type="match status" value="1"/>
</dbReference>
<dbReference type="InterPro" id="IPR018506">
    <property type="entry name" value="Cyt_B5_heme-BS"/>
</dbReference>
<accession>A0ABN8LD22</accession>
<protein>
    <recommendedName>
        <fullName evidence="5">Cytochrome b5 heme-binding domain-containing protein</fullName>
    </recommendedName>
</protein>
<dbReference type="PRINTS" id="PR00363">
    <property type="entry name" value="CYTOCHROMEB5"/>
</dbReference>
<gene>
    <name evidence="6" type="ORF">PEVE_00033603</name>
</gene>
<dbReference type="Pfam" id="PF00173">
    <property type="entry name" value="Cyt-b5"/>
    <property type="match status" value="1"/>
</dbReference>
<dbReference type="InterPro" id="IPR005804">
    <property type="entry name" value="FA_desaturase_dom"/>
</dbReference>
<evidence type="ECO:0000313" key="7">
    <source>
        <dbReference type="Proteomes" id="UP001159427"/>
    </source>
</evidence>
<dbReference type="EMBL" id="CALNXI010000005">
    <property type="protein sequence ID" value="CAH3014019.1"/>
    <property type="molecule type" value="Genomic_DNA"/>
</dbReference>
<name>A0ABN8LD22_9CNID</name>
<reference evidence="6 7" key="1">
    <citation type="submission" date="2022-05" db="EMBL/GenBank/DDBJ databases">
        <authorList>
            <consortium name="Genoscope - CEA"/>
            <person name="William W."/>
        </authorList>
    </citation>
    <scope>NUCLEOTIDE SEQUENCE [LARGE SCALE GENOMIC DNA]</scope>
</reference>
<dbReference type="InterPro" id="IPR036400">
    <property type="entry name" value="Cyt_B5-like_heme/steroid_sf"/>
</dbReference>
<proteinExistence type="predicted"/>
<organism evidence="6 7">
    <name type="scientific">Porites evermanni</name>
    <dbReference type="NCBI Taxonomy" id="104178"/>
    <lineage>
        <taxon>Eukaryota</taxon>
        <taxon>Metazoa</taxon>
        <taxon>Cnidaria</taxon>
        <taxon>Anthozoa</taxon>
        <taxon>Hexacorallia</taxon>
        <taxon>Scleractinia</taxon>
        <taxon>Fungiina</taxon>
        <taxon>Poritidae</taxon>
        <taxon>Porites</taxon>
    </lineage>
</organism>
<evidence type="ECO:0000313" key="6">
    <source>
        <dbReference type="EMBL" id="CAH3014019.1"/>
    </source>
</evidence>